<dbReference type="STRING" id="1077947.SAMN05216227_101255"/>
<name>A0A1H8FXU1_9RHOB</name>
<reference evidence="1 2" key="1">
    <citation type="submission" date="2016-10" db="EMBL/GenBank/DDBJ databases">
        <authorList>
            <person name="de Groot N.N."/>
        </authorList>
    </citation>
    <scope>NUCLEOTIDE SEQUENCE [LARGE SCALE GENOMIC DNA]</scope>
    <source>
        <strain evidence="1 2">CGMCC 1.10836</strain>
    </source>
</reference>
<protein>
    <submittedName>
        <fullName evidence="1">Uncharacterized protein</fullName>
    </submittedName>
</protein>
<dbReference type="EMBL" id="FOCO01000012">
    <property type="protein sequence ID" value="SEN36651.1"/>
    <property type="molecule type" value="Genomic_DNA"/>
</dbReference>
<evidence type="ECO:0000313" key="1">
    <source>
        <dbReference type="EMBL" id="SEN36651.1"/>
    </source>
</evidence>
<evidence type="ECO:0000313" key="2">
    <source>
        <dbReference type="Proteomes" id="UP000183002"/>
    </source>
</evidence>
<dbReference type="AlphaFoldDB" id="A0A1H8FXU1"/>
<accession>A0A1H8FXU1</accession>
<proteinExistence type="predicted"/>
<gene>
    <name evidence="1" type="ORF">SAMN05216227_101255</name>
</gene>
<dbReference type="RefSeq" id="WP_156215104.1">
    <property type="nucleotide sequence ID" value="NZ_LGHU01000030.1"/>
</dbReference>
<sequence length="52" mass="5534">MKTPRWMKSTIATSAQPMPAMPFARATRSKPAAFKSISASAQGQTPRAIAAK</sequence>
<organism evidence="1 2">
    <name type="scientific">Pseudorhodobacter antarcticus</name>
    <dbReference type="NCBI Taxonomy" id="1077947"/>
    <lineage>
        <taxon>Bacteria</taxon>
        <taxon>Pseudomonadati</taxon>
        <taxon>Pseudomonadota</taxon>
        <taxon>Alphaproteobacteria</taxon>
        <taxon>Rhodobacterales</taxon>
        <taxon>Paracoccaceae</taxon>
        <taxon>Pseudorhodobacter</taxon>
    </lineage>
</organism>
<keyword evidence="2" id="KW-1185">Reference proteome</keyword>
<dbReference type="Proteomes" id="UP000183002">
    <property type="component" value="Unassembled WGS sequence"/>
</dbReference>